<evidence type="ECO:0000313" key="2">
    <source>
        <dbReference type="EMBL" id="KKL24287.1"/>
    </source>
</evidence>
<proteinExistence type="predicted"/>
<keyword evidence="1" id="KW-0812">Transmembrane</keyword>
<gene>
    <name evidence="2" type="ORF">LCGC14_2416850</name>
</gene>
<name>A0A0F9CD21_9ZZZZ</name>
<sequence length="85" mass="9722">MKKKEEIEFVKIQTEFKLIKRLVFIIFTILLALLLNMIWNGGVFTIVGNVVKEIPRQGNLTGILTILLIVSVTTGLIIIKRKEKK</sequence>
<dbReference type="EMBL" id="LAZR01036653">
    <property type="protein sequence ID" value="KKL24287.1"/>
    <property type="molecule type" value="Genomic_DNA"/>
</dbReference>
<organism evidence="2">
    <name type="scientific">marine sediment metagenome</name>
    <dbReference type="NCBI Taxonomy" id="412755"/>
    <lineage>
        <taxon>unclassified sequences</taxon>
        <taxon>metagenomes</taxon>
        <taxon>ecological metagenomes</taxon>
    </lineage>
</organism>
<evidence type="ECO:0000256" key="1">
    <source>
        <dbReference type="SAM" id="Phobius"/>
    </source>
</evidence>
<feature type="transmembrane region" description="Helical" evidence="1">
    <location>
        <begin position="59"/>
        <end position="79"/>
    </location>
</feature>
<keyword evidence="1" id="KW-1133">Transmembrane helix</keyword>
<dbReference type="AlphaFoldDB" id="A0A0F9CD21"/>
<feature type="transmembrane region" description="Helical" evidence="1">
    <location>
        <begin position="21"/>
        <end position="39"/>
    </location>
</feature>
<protein>
    <submittedName>
        <fullName evidence="2">Uncharacterized protein</fullName>
    </submittedName>
</protein>
<reference evidence="2" key="1">
    <citation type="journal article" date="2015" name="Nature">
        <title>Complex archaea that bridge the gap between prokaryotes and eukaryotes.</title>
        <authorList>
            <person name="Spang A."/>
            <person name="Saw J.H."/>
            <person name="Jorgensen S.L."/>
            <person name="Zaremba-Niedzwiedzka K."/>
            <person name="Martijn J."/>
            <person name="Lind A.E."/>
            <person name="van Eijk R."/>
            <person name="Schleper C."/>
            <person name="Guy L."/>
            <person name="Ettema T.J."/>
        </authorList>
    </citation>
    <scope>NUCLEOTIDE SEQUENCE</scope>
</reference>
<accession>A0A0F9CD21</accession>
<keyword evidence="1" id="KW-0472">Membrane</keyword>
<comment type="caution">
    <text evidence="2">The sequence shown here is derived from an EMBL/GenBank/DDBJ whole genome shotgun (WGS) entry which is preliminary data.</text>
</comment>